<dbReference type="RefSeq" id="XP_002785110.1">
    <property type="nucleotide sequence ID" value="XM_002785064.1"/>
</dbReference>
<dbReference type="InParanoid" id="C5KF37"/>
<accession>C5KF37</accession>
<protein>
    <recommendedName>
        <fullName evidence="4">C3H1-type domain-containing protein</fullName>
    </recommendedName>
</protein>
<gene>
    <name evidence="2" type="ORF">Pmar_PMAR007272</name>
</gene>
<dbReference type="EMBL" id="GG672673">
    <property type="protein sequence ID" value="EER16906.1"/>
    <property type="molecule type" value="Genomic_DNA"/>
</dbReference>
<dbReference type="Proteomes" id="UP000007800">
    <property type="component" value="Unassembled WGS sequence"/>
</dbReference>
<feature type="compositionally biased region" description="Low complexity" evidence="1">
    <location>
        <begin position="74"/>
        <end position="96"/>
    </location>
</feature>
<proteinExistence type="predicted"/>
<reference evidence="2 3" key="1">
    <citation type="submission" date="2008-07" db="EMBL/GenBank/DDBJ databases">
        <authorList>
            <person name="El-Sayed N."/>
            <person name="Caler E."/>
            <person name="Inman J."/>
            <person name="Amedeo P."/>
            <person name="Hass B."/>
            <person name="Wortman J."/>
        </authorList>
    </citation>
    <scope>NUCLEOTIDE SEQUENCE [LARGE SCALE GENOMIC DNA]</scope>
    <source>
        <strain evidence="3">ATCC 50983 / TXsc</strain>
    </source>
</reference>
<feature type="region of interest" description="Disordered" evidence="1">
    <location>
        <begin position="360"/>
        <end position="404"/>
    </location>
</feature>
<evidence type="ECO:0000313" key="3">
    <source>
        <dbReference type="Proteomes" id="UP000007800"/>
    </source>
</evidence>
<organism evidence="3">
    <name type="scientific">Perkinsus marinus (strain ATCC 50983 / TXsc)</name>
    <dbReference type="NCBI Taxonomy" id="423536"/>
    <lineage>
        <taxon>Eukaryota</taxon>
        <taxon>Sar</taxon>
        <taxon>Alveolata</taxon>
        <taxon>Perkinsozoa</taxon>
        <taxon>Perkinsea</taxon>
        <taxon>Perkinsida</taxon>
        <taxon>Perkinsidae</taxon>
        <taxon>Perkinsus</taxon>
    </lineage>
</organism>
<dbReference type="GeneID" id="9052920"/>
<evidence type="ECO:0000256" key="1">
    <source>
        <dbReference type="SAM" id="MobiDB-lite"/>
    </source>
</evidence>
<keyword evidence="3" id="KW-1185">Reference proteome</keyword>
<sequence>MSTTPITPDLFHEFFPDLAEKASTVCVDMGISTVGVLEAALEDKELTDELLRRCADGGPDGESDTTTMTEVADAKSTSPSSKSPGTASEVVDANNNRGGGGDGVVVVEIFSKLRKARFKAVFITVVKKMKNQSELTVGDKGWSVFAARCMQALGHIPSDHLCPPIPMVDRLRHDPLQYIELKVYDTGARNAAIPFETRSGEKNRTTAAKSRNPKDCFEWLMCVQQWVVCITVFSGCDFLAGQDYLSRLLWLARSRSFEAAVEYDKGYRLALPQGVTRLRDTDPSLQVDSALGTYLRSNQSHELIAVALAKPAVSHSGIPRPPSGKGIRRQGSTMQFGADTCRFTRQSCPFGRDCRYRKHFGDPQAKPYWQNGLDGDKDRSPGPDKRPRTGPVKDEPSRKNPKSQ</sequence>
<dbReference type="AlphaFoldDB" id="C5KF37"/>
<feature type="region of interest" description="Disordered" evidence="1">
    <location>
        <begin position="55"/>
        <end position="97"/>
    </location>
</feature>
<evidence type="ECO:0000313" key="2">
    <source>
        <dbReference type="EMBL" id="EER16906.1"/>
    </source>
</evidence>
<feature type="compositionally biased region" description="Basic and acidic residues" evidence="1">
    <location>
        <begin position="374"/>
        <end position="398"/>
    </location>
</feature>
<name>C5KF37_PERM5</name>
<evidence type="ECO:0008006" key="4">
    <source>
        <dbReference type="Google" id="ProtNLM"/>
    </source>
</evidence>